<dbReference type="InterPro" id="IPR013783">
    <property type="entry name" value="Ig-like_fold"/>
</dbReference>
<gene>
    <name evidence="1" type="ORF">SJ059_27385</name>
</gene>
<accession>A0AAW9E9J0</accession>
<organism evidence="1 2">
    <name type="scientific">Klebsiella aerogenes</name>
    <name type="common">Enterobacter aerogenes</name>
    <dbReference type="NCBI Taxonomy" id="548"/>
    <lineage>
        <taxon>Bacteria</taxon>
        <taxon>Pseudomonadati</taxon>
        <taxon>Pseudomonadota</taxon>
        <taxon>Gammaproteobacteria</taxon>
        <taxon>Enterobacterales</taxon>
        <taxon>Enterobacteriaceae</taxon>
        <taxon>Klebsiella/Raoultella group</taxon>
        <taxon>Klebsiella</taxon>
    </lineage>
</organism>
<dbReference type="InterPro" id="IPR008964">
    <property type="entry name" value="Invasin/intimin_cell_adhesion"/>
</dbReference>
<dbReference type="Gene3D" id="2.60.40.10">
    <property type="entry name" value="Immunoglobulins"/>
    <property type="match status" value="1"/>
</dbReference>
<sequence length="97" mass="10555">EITGTQSGTAQIGVMVNGTHFKKQKILQLNADVTTWKIRAVEVDRTTITAGDKGVNYQATVVDANNNVLPNVIVSWKLLGSADDYHYSTYTNDKGIA</sequence>
<feature type="non-terminal residue" evidence="1">
    <location>
        <position position="1"/>
    </location>
</feature>
<dbReference type="EMBL" id="JAWZZT010000578">
    <property type="protein sequence ID" value="MDX7018150.1"/>
    <property type="molecule type" value="Genomic_DNA"/>
</dbReference>
<feature type="non-terminal residue" evidence="1">
    <location>
        <position position="97"/>
    </location>
</feature>
<evidence type="ECO:0000313" key="1">
    <source>
        <dbReference type="EMBL" id="MDX7018150.1"/>
    </source>
</evidence>
<protein>
    <recommendedName>
        <fullName evidence="3">Big-1 domain-containing protein</fullName>
    </recommendedName>
</protein>
<dbReference type="Proteomes" id="UP001279012">
    <property type="component" value="Unassembled WGS sequence"/>
</dbReference>
<evidence type="ECO:0000313" key="2">
    <source>
        <dbReference type="Proteomes" id="UP001279012"/>
    </source>
</evidence>
<name>A0AAW9E9J0_KLEAE</name>
<dbReference type="AlphaFoldDB" id="A0AAW9E9J0"/>
<proteinExistence type="predicted"/>
<reference evidence="1" key="1">
    <citation type="submission" date="2023-11" db="EMBL/GenBank/DDBJ databases">
        <title>Detection of rare carbapenemases in Enterobacterales - comparison of two colorimetric and two CIM-based carbapenemase assays.</title>
        <authorList>
            <person name="Schaffarczyk L."/>
            <person name="Noster J."/>
            <person name="Stelzer Y."/>
            <person name="Sattler J."/>
            <person name="Gatermann S."/>
            <person name="Hamprecht A."/>
        </authorList>
    </citation>
    <scope>NUCLEOTIDE SEQUENCE</scope>
    <source>
        <strain evidence="1">CIM-Cont-037</strain>
    </source>
</reference>
<comment type="caution">
    <text evidence="1">The sequence shown here is derived from an EMBL/GenBank/DDBJ whole genome shotgun (WGS) entry which is preliminary data.</text>
</comment>
<dbReference type="SUPFAM" id="SSF49373">
    <property type="entry name" value="Invasin/intimin cell-adhesion fragments"/>
    <property type="match status" value="1"/>
</dbReference>
<evidence type="ECO:0008006" key="3">
    <source>
        <dbReference type="Google" id="ProtNLM"/>
    </source>
</evidence>